<dbReference type="Proteomes" id="UP000266723">
    <property type="component" value="Unassembled WGS sequence"/>
</dbReference>
<keyword evidence="1" id="KW-0175">Coiled coil</keyword>
<comment type="caution">
    <text evidence="3">The sequence shown here is derived from an EMBL/GenBank/DDBJ whole genome shotgun (WGS) entry which is preliminary data.</text>
</comment>
<feature type="region of interest" description="Disordered" evidence="2">
    <location>
        <begin position="526"/>
        <end position="545"/>
    </location>
</feature>
<organism evidence="3 4">
    <name type="scientific">Brassica cretica</name>
    <name type="common">Mustard</name>
    <dbReference type="NCBI Taxonomy" id="69181"/>
    <lineage>
        <taxon>Eukaryota</taxon>
        <taxon>Viridiplantae</taxon>
        <taxon>Streptophyta</taxon>
        <taxon>Embryophyta</taxon>
        <taxon>Tracheophyta</taxon>
        <taxon>Spermatophyta</taxon>
        <taxon>Magnoliopsida</taxon>
        <taxon>eudicotyledons</taxon>
        <taxon>Gunneridae</taxon>
        <taxon>Pentapetalae</taxon>
        <taxon>rosids</taxon>
        <taxon>malvids</taxon>
        <taxon>Brassicales</taxon>
        <taxon>Brassicaceae</taxon>
        <taxon>Brassiceae</taxon>
        <taxon>Brassica</taxon>
    </lineage>
</organism>
<evidence type="ECO:0000256" key="1">
    <source>
        <dbReference type="SAM" id="Coils"/>
    </source>
</evidence>
<feature type="compositionally biased region" description="Polar residues" evidence="2">
    <location>
        <begin position="372"/>
        <end position="381"/>
    </location>
</feature>
<gene>
    <name evidence="3" type="ORF">DY000_02014084</name>
</gene>
<evidence type="ECO:0000256" key="2">
    <source>
        <dbReference type="SAM" id="MobiDB-lite"/>
    </source>
</evidence>
<keyword evidence="4" id="KW-1185">Reference proteome</keyword>
<evidence type="ECO:0000313" key="3">
    <source>
        <dbReference type="EMBL" id="KAF3561094.1"/>
    </source>
</evidence>
<name>A0ABQ7CQK3_BRACR</name>
<feature type="compositionally biased region" description="Basic and acidic residues" evidence="2">
    <location>
        <begin position="528"/>
        <end position="545"/>
    </location>
</feature>
<protein>
    <submittedName>
        <fullName evidence="3">Uncharacterized protein</fullName>
    </submittedName>
</protein>
<sequence length="545" mass="60206">MRRRFAEEVHTSLIVRRVWCQVNRRRLYESKELYSGKRVLTVLIVKFQCSAIRQLDWSSSADGRDGRAFGPAWPSVELDFSPPARKFQVRILQASDGVNRNPCDLPSSLSPHSPNFSSSLCIFSQKLLSAKMLSIGLGFVYEIVERFLMRRRFAEEVHTSLIVRRVWCQVNRRRLYESKELYSGKRVLTVLIVKFQCSAIRQLDWSSSADGRDGRAFGPAWPSVELDCFFFGSELAPQLVSFKFESCRRVMVLIGIRVTSLLHCLHILPISQVPFAFSLKNFSPLRCFLSSSSNVQKDGDVEMSDAAGASLSVRPAAGERSLALPTAGAVSAHIAEFLSFQSEMAGCEAEKKANPTCDVSPRPEVPAEALSSEPSGSSTTPIRVVDAEPAPESIPPPTKRSIVVGLSAPSTASAVLPKSLKRSSANPDAAKKRKCVEAGPLPMKASGLGLASRYRAKFVSSIDEMISEYRSEVERLAKELEESREKSSQFEGKLKVIEDAHSLEAARFESRIGELGRDLWKTASSLPKAKEAKTARDKERGGIVG</sequence>
<evidence type="ECO:0000313" key="4">
    <source>
        <dbReference type="Proteomes" id="UP000266723"/>
    </source>
</evidence>
<proteinExistence type="predicted"/>
<feature type="coiled-coil region" evidence="1">
    <location>
        <begin position="459"/>
        <end position="493"/>
    </location>
</feature>
<accession>A0ABQ7CQK3</accession>
<dbReference type="EMBL" id="QGKV02000759">
    <property type="protein sequence ID" value="KAF3561094.1"/>
    <property type="molecule type" value="Genomic_DNA"/>
</dbReference>
<reference evidence="3 4" key="1">
    <citation type="journal article" date="2020" name="BMC Genomics">
        <title>Intraspecific diversification of the crop wild relative Brassica cretica Lam. using demographic model selection.</title>
        <authorList>
            <person name="Kioukis A."/>
            <person name="Michalopoulou V.A."/>
            <person name="Briers L."/>
            <person name="Pirintsos S."/>
            <person name="Studholme D.J."/>
            <person name="Pavlidis P."/>
            <person name="Sarris P.F."/>
        </authorList>
    </citation>
    <scope>NUCLEOTIDE SEQUENCE [LARGE SCALE GENOMIC DNA]</scope>
    <source>
        <strain evidence="4">cv. PFS-1207/04</strain>
    </source>
</reference>
<feature type="region of interest" description="Disordered" evidence="2">
    <location>
        <begin position="353"/>
        <end position="402"/>
    </location>
</feature>